<dbReference type="CDD" id="cd19852">
    <property type="entry name" value="FABP_pancrustacea"/>
    <property type="match status" value="1"/>
</dbReference>
<dbReference type="Gene3D" id="2.40.128.20">
    <property type="match status" value="1"/>
</dbReference>
<proteinExistence type="inferred from homology"/>
<evidence type="ECO:0000313" key="8">
    <source>
        <dbReference type="Proteomes" id="UP000694846"/>
    </source>
</evidence>
<dbReference type="EMBL" id="GGMS01000088">
    <property type="protein sequence ID" value="MBY69291.1"/>
    <property type="molecule type" value="Transcribed_RNA"/>
</dbReference>
<comment type="similarity">
    <text evidence="1">Belongs to the calycin superfamily. Fatty-acid binding protein (FABP) family.</text>
</comment>
<dbReference type="OrthoDB" id="354351at2759"/>
<accession>A0A2S2PV04</accession>
<evidence type="ECO:0000256" key="5">
    <source>
        <dbReference type="ARBA" id="ARBA00081149"/>
    </source>
</evidence>
<evidence type="ECO:0000313" key="7">
    <source>
        <dbReference type="EMBL" id="MBY69291.1"/>
    </source>
</evidence>
<dbReference type="PRINTS" id="PR00178">
    <property type="entry name" value="FATTYACIDBP"/>
</dbReference>
<keyword evidence="2" id="KW-0446">Lipid-binding</keyword>
<dbReference type="RefSeq" id="XP_025423289.1">
    <property type="nucleotide sequence ID" value="XM_025567504.1"/>
</dbReference>
<dbReference type="InterPro" id="IPR000566">
    <property type="entry name" value="Lipocln_cytosolic_FA-bd_dom"/>
</dbReference>
<evidence type="ECO:0000259" key="6">
    <source>
        <dbReference type="Pfam" id="PF00061"/>
    </source>
</evidence>
<name>A0A2S2PV04_9HEMI</name>
<keyword evidence="8" id="KW-1185">Reference proteome</keyword>
<evidence type="ECO:0000256" key="1">
    <source>
        <dbReference type="ARBA" id="ARBA00008390"/>
    </source>
</evidence>
<evidence type="ECO:0000256" key="3">
    <source>
        <dbReference type="ARBA" id="ARBA00057009"/>
    </source>
</evidence>
<protein>
    <recommendedName>
        <fullName evidence="4">Fatty acid-binding protein, muscle</fullName>
    </recommendedName>
    <alternativeName>
        <fullName evidence="5">M-FABP</fullName>
    </alternativeName>
</protein>
<reference evidence="9" key="2">
    <citation type="submission" date="2025-04" db="UniProtKB">
        <authorList>
            <consortium name="RefSeq"/>
        </authorList>
    </citation>
    <scope>IDENTIFICATION</scope>
    <source>
        <tissue evidence="9">Whole body</tissue>
    </source>
</reference>
<gene>
    <name evidence="7" type="primary">FABPM_1</name>
    <name evidence="9" type="synonym">LOC112692731</name>
    <name evidence="7" type="ORF">g.153134</name>
</gene>
<dbReference type="AlphaFoldDB" id="A0A2S2PV04"/>
<dbReference type="FunFam" id="2.40.128.20:FF:000001">
    <property type="entry name" value="Fatty acid-binding protein, adipocyte"/>
    <property type="match status" value="1"/>
</dbReference>
<comment type="function">
    <text evidence="3">Binds fatty acids in a 1:1 molar ratio.</text>
</comment>
<evidence type="ECO:0000313" key="9">
    <source>
        <dbReference type="RefSeq" id="XP_025423289.1"/>
    </source>
</evidence>
<reference evidence="7" key="1">
    <citation type="submission" date="2018-04" db="EMBL/GenBank/DDBJ databases">
        <title>Transcriptome assembly of Sipha flava.</title>
        <authorList>
            <person name="Scully E.D."/>
            <person name="Geib S.M."/>
            <person name="Palmer N.A."/>
            <person name="Koch K."/>
            <person name="Bradshaw J."/>
            <person name="Heng-Moss T."/>
            <person name="Sarath G."/>
        </authorList>
    </citation>
    <scope>NUCLEOTIDE SEQUENCE</scope>
</reference>
<feature type="domain" description="Lipocalin/cytosolic fatty-acid binding" evidence="6">
    <location>
        <begin position="9"/>
        <end position="131"/>
    </location>
</feature>
<organism evidence="7">
    <name type="scientific">Sipha flava</name>
    <name type="common">yellow sugarcane aphid</name>
    <dbReference type="NCBI Taxonomy" id="143950"/>
    <lineage>
        <taxon>Eukaryota</taxon>
        <taxon>Metazoa</taxon>
        <taxon>Ecdysozoa</taxon>
        <taxon>Arthropoda</taxon>
        <taxon>Hexapoda</taxon>
        <taxon>Insecta</taxon>
        <taxon>Pterygota</taxon>
        <taxon>Neoptera</taxon>
        <taxon>Paraneoptera</taxon>
        <taxon>Hemiptera</taxon>
        <taxon>Sternorrhyncha</taxon>
        <taxon>Aphidomorpha</taxon>
        <taxon>Aphidoidea</taxon>
        <taxon>Aphididae</taxon>
        <taxon>Sipha</taxon>
    </lineage>
</organism>
<dbReference type="InterPro" id="IPR031259">
    <property type="entry name" value="ILBP"/>
</dbReference>
<dbReference type="GO" id="GO:0005504">
    <property type="term" value="F:fatty acid binding"/>
    <property type="evidence" value="ECO:0007669"/>
    <property type="project" value="UniProtKB-ARBA"/>
</dbReference>
<dbReference type="Proteomes" id="UP000694846">
    <property type="component" value="Unplaced"/>
</dbReference>
<dbReference type="InterPro" id="IPR000463">
    <property type="entry name" value="Fatty_acid-bd"/>
</dbReference>
<dbReference type="Pfam" id="PF00061">
    <property type="entry name" value="Lipocalin"/>
    <property type="match status" value="1"/>
</dbReference>
<sequence length="134" mass="15300">MEEFLNKKYKLHSSDKFEQYMKAVGVGMLTRKMGNTVSPVVELTKTDDGKYSLSSNSAFKNTSIKFNLNEEFDEETPDGRKVKSTITQEGNKLIHVQKNDKLSTTIVREFQPDELKMVLTVGDIVCTRIYKPVQ</sequence>
<evidence type="ECO:0000256" key="4">
    <source>
        <dbReference type="ARBA" id="ARBA00072951"/>
    </source>
</evidence>
<dbReference type="PANTHER" id="PTHR11955">
    <property type="entry name" value="FATTY ACID BINDING PROTEIN"/>
    <property type="match status" value="1"/>
</dbReference>
<dbReference type="SUPFAM" id="SSF50814">
    <property type="entry name" value="Lipocalins"/>
    <property type="match status" value="1"/>
</dbReference>
<dbReference type="InterPro" id="IPR012674">
    <property type="entry name" value="Calycin"/>
</dbReference>
<evidence type="ECO:0000256" key="2">
    <source>
        <dbReference type="ARBA" id="ARBA00023121"/>
    </source>
</evidence>